<dbReference type="SUPFAM" id="SSF51695">
    <property type="entry name" value="PLC-like phosphodiesterases"/>
    <property type="match status" value="1"/>
</dbReference>
<keyword evidence="10" id="KW-1185">Reference proteome</keyword>
<dbReference type="Pfam" id="PF03009">
    <property type="entry name" value="GDPD"/>
    <property type="match status" value="1"/>
</dbReference>
<comment type="catalytic activity">
    <reaction evidence="6">
        <text>a sn-glycero-3-phosphodiester + H2O = an alcohol + sn-glycerol 3-phosphate + H(+)</text>
        <dbReference type="Rhea" id="RHEA:12969"/>
        <dbReference type="ChEBI" id="CHEBI:15377"/>
        <dbReference type="ChEBI" id="CHEBI:15378"/>
        <dbReference type="ChEBI" id="CHEBI:30879"/>
        <dbReference type="ChEBI" id="CHEBI:57597"/>
        <dbReference type="ChEBI" id="CHEBI:83408"/>
        <dbReference type="EC" id="3.1.4.46"/>
    </reaction>
</comment>
<comment type="similarity">
    <text evidence="1">Belongs to the glycerophosphoryl diester phosphodiesterase family.</text>
</comment>
<feature type="chain" id="PRO_5011741497" description="glycerophosphodiester phosphodiesterase" evidence="7">
    <location>
        <begin position="23"/>
        <end position="405"/>
    </location>
</feature>
<feature type="domain" description="GP-PDE" evidence="8">
    <location>
        <begin position="59"/>
        <end position="379"/>
    </location>
</feature>
<accession>A0A1G8HPW1</accession>
<evidence type="ECO:0000256" key="5">
    <source>
        <dbReference type="ARBA" id="ARBA00022801"/>
    </source>
</evidence>
<evidence type="ECO:0000256" key="3">
    <source>
        <dbReference type="ARBA" id="ARBA00022729"/>
    </source>
</evidence>
<evidence type="ECO:0000256" key="1">
    <source>
        <dbReference type="ARBA" id="ARBA00007277"/>
    </source>
</evidence>
<evidence type="ECO:0000259" key="8">
    <source>
        <dbReference type="PROSITE" id="PS51704"/>
    </source>
</evidence>
<dbReference type="AlphaFoldDB" id="A0A1G8HPW1"/>
<reference evidence="9 10" key="1">
    <citation type="submission" date="2016-10" db="EMBL/GenBank/DDBJ databases">
        <authorList>
            <person name="de Groot N.N."/>
        </authorList>
    </citation>
    <scope>NUCLEOTIDE SEQUENCE [LARGE SCALE GENOMIC DNA]</scope>
    <source>
        <strain evidence="9 10">DSM 28010</strain>
    </source>
</reference>
<evidence type="ECO:0000256" key="4">
    <source>
        <dbReference type="ARBA" id="ARBA00022798"/>
    </source>
</evidence>
<dbReference type="InterPro" id="IPR017946">
    <property type="entry name" value="PLC-like_Pdiesterase_TIM-brl"/>
</dbReference>
<keyword evidence="5" id="KW-0378">Hydrolase</keyword>
<dbReference type="RefSeq" id="WP_217629220.1">
    <property type="nucleotide sequence ID" value="NZ_FNEB01000001.1"/>
</dbReference>
<evidence type="ECO:0000313" key="9">
    <source>
        <dbReference type="EMBL" id="SDI08664.1"/>
    </source>
</evidence>
<protein>
    <recommendedName>
        <fullName evidence="2">glycerophosphodiester phosphodiesterase</fullName>
        <ecNumber evidence="2">3.1.4.46</ecNumber>
    </recommendedName>
</protein>
<dbReference type="GO" id="GO:0006629">
    <property type="term" value="P:lipid metabolic process"/>
    <property type="evidence" value="ECO:0007669"/>
    <property type="project" value="InterPro"/>
</dbReference>
<dbReference type="PANTHER" id="PTHR43620">
    <property type="entry name" value="GLYCEROPHOSPHORYL DIESTER PHOSPHODIESTERASE"/>
    <property type="match status" value="1"/>
</dbReference>
<feature type="signal peptide" evidence="7">
    <location>
        <begin position="1"/>
        <end position="22"/>
    </location>
</feature>
<dbReference type="InterPro" id="IPR030395">
    <property type="entry name" value="GP_PDE_dom"/>
</dbReference>
<evidence type="ECO:0000313" key="10">
    <source>
        <dbReference type="Proteomes" id="UP000199340"/>
    </source>
</evidence>
<evidence type="ECO:0000256" key="2">
    <source>
        <dbReference type="ARBA" id="ARBA00012247"/>
    </source>
</evidence>
<dbReference type="PROSITE" id="PS51704">
    <property type="entry name" value="GP_PDE"/>
    <property type="match status" value="1"/>
</dbReference>
<evidence type="ECO:0000256" key="7">
    <source>
        <dbReference type="SAM" id="SignalP"/>
    </source>
</evidence>
<keyword evidence="4" id="KW-0319">Glycerol metabolism</keyword>
<dbReference type="STRING" id="490829.SAMN05421850_101602"/>
<dbReference type="Gene3D" id="3.20.20.190">
    <property type="entry name" value="Phosphatidylinositol (PI) phosphodiesterase"/>
    <property type="match status" value="1"/>
</dbReference>
<dbReference type="GO" id="GO:0006071">
    <property type="term" value="P:glycerol metabolic process"/>
    <property type="evidence" value="ECO:0007669"/>
    <property type="project" value="UniProtKB-KW"/>
</dbReference>
<gene>
    <name evidence="9" type="ORF">SAMN05421850_101602</name>
</gene>
<evidence type="ECO:0000256" key="6">
    <source>
        <dbReference type="ARBA" id="ARBA00047512"/>
    </source>
</evidence>
<dbReference type="EC" id="3.1.4.46" evidence="2"/>
<dbReference type="CDD" id="cd08560">
    <property type="entry name" value="GDPD_EcGlpQ_like_1"/>
    <property type="match status" value="1"/>
</dbReference>
<proteinExistence type="inferred from homology"/>
<dbReference type="GO" id="GO:0008889">
    <property type="term" value="F:glycerophosphodiester phosphodiesterase activity"/>
    <property type="evidence" value="ECO:0007669"/>
    <property type="project" value="UniProtKB-EC"/>
</dbReference>
<keyword evidence="3 7" id="KW-0732">Signal</keyword>
<dbReference type="PANTHER" id="PTHR43620:SF7">
    <property type="entry name" value="GLYCEROPHOSPHODIESTER PHOSPHODIESTERASE GDPD5-RELATED"/>
    <property type="match status" value="1"/>
</dbReference>
<dbReference type="EMBL" id="FNEB01000001">
    <property type="protein sequence ID" value="SDI08664.1"/>
    <property type="molecule type" value="Genomic_DNA"/>
</dbReference>
<organism evidence="9 10">
    <name type="scientific">Lutimaribacter saemankumensis</name>
    <dbReference type="NCBI Taxonomy" id="490829"/>
    <lineage>
        <taxon>Bacteria</taxon>
        <taxon>Pseudomonadati</taxon>
        <taxon>Pseudomonadota</taxon>
        <taxon>Alphaproteobacteria</taxon>
        <taxon>Rhodobacterales</taxon>
        <taxon>Roseobacteraceae</taxon>
        <taxon>Lutimaribacter</taxon>
    </lineage>
</organism>
<dbReference type="Proteomes" id="UP000199340">
    <property type="component" value="Unassembled WGS sequence"/>
</dbReference>
<sequence length="405" mass="44212">MTMKPFLALCLASTALAGAAHADGVSYGPRPFYLIERMEDGPLKDKLASCTEQAPARSSFSVGHRGAPLQFPEHTVESNMAAARMGAGILECDVTFTKDKQLVCRHAQNDLHTTTNILATDLGAKCTQVFVPANGDTRAQAECRTSDITLAEFRTLTGKMDAANASATTVAEYLDGTAGWRTDLYSVQKGTLMTHAESIALFDSLGADFTPELKAPSVEMPFDGFSYQDYAQKMIDEYKAAGIAPDRVWPQSFDLEIVKYWVDNEPEFGKQAVYLMDEYDTEGYSPMDPATWPNTMEELKAMGVNYIAPPMWMLLTLDEADNMVASELALAAQEAGLGIITWTLERSGPLTTGGGWYFQSVKDATDTDGDYFTILHALREEAGVVGVFSDWPATVTFYANCMGID</sequence>
<name>A0A1G8HPW1_9RHOB</name>